<keyword evidence="7" id="KW-0456">Lyase</keyword>
<feature type="domain" description="Pectate disaccharide-lyase-like N-terminal" evidence="11">
    <location>
        <begin position="591"/>
        <end position="785"/>
    </location>
</feature>
<dbReference type="InterPro" id="IPR012334">
    <property type="entry name" value="Pectin_lyas_fold"/>
</dbReference>
<dbReference type="InterPro" id="IPR022038">
    <property type="entry name" value="Ig-like_bact"/>
</dbReference>
<dbReference type="PANTHER" id="PTHR40088">
    <property type="entry name" value="PECTATE LYASE (EUROFUNG)"/>
    <property type="match status" value="1"/>
</dbReference>
<feature type="signal peptide" evidence="9">
    <location>
        <begin position="1"/>
        <end position="25"/>
    </location>
</feature>
<dbReference type="Pfam" id="PF07523">
    <property type="entry name" value="Big_3"/>
    <property type="match status" value="4"/>
</dbReference>
<evidence type="ECO:0000259" key="11">
    <source>
        <dbReference type="Pfam" id="PF25849"/>
    </source>
</evidence>
<dbReference type="RefSeq" id="WP_089861003.1">
    <property type="nucleotide sequence ID" value="NZ_FOTI01000013.1"/>
</dbReference>
<dbReference type="GO" id="GO:0046872">
    <property type="term" value="F:metal ion binding"/>
    <property type="evidence" value="ECO:0007669"/>
    <property type="project" value="UniProtKB-KW"/>
</dbReference>
<keyword evidence="4" id="KW-0479">Metal-binding</keyword>
<dbReference type="InterPro" id="IPR006626">
    <property type="entry name" value="PbH1"/>
</dbReference>
<evidence type="ECO:0000313" key="13">
    <source>
        <dbReference type="EMBL" id="SFL45881.1"/>
    </source>
</evidence>
<dbReference type="OrthoDB" id="8660908at2"/>
<keyword evidence="14" id="KW-1185">Reference proteome</keyword>
<dbReference type="InterPro" id="IPR058863">
    <property type="entry name" value="PelX-like_Ig"/>
</dbReference>
<organism evidence="13 14">
    <name type="scientific">Halanaerobium salsuginis</name>
    <dbReference type="NCBI Taxonomy" id="29563"/>
    <lineage>
        <taxon>Bacteria</taxon>
        <taxon>Bacillati</taxon>
        <taxon>Bacillota</taxon>
        <taxon>Clostridia</taxon>
        <taxon>Halanaerobiales</taxon>
        <taxon>Halanaerobiaceae</taxon>
        <taxon>Halanaerobium</taxon>
    </lineage>
</organism>
<evidence type="ECO:0000256" key="3">
    <source>
        <dbReference type="ARBA" id="ARBA00022525"/>
    </source>
</evidence>
<accession>A0A1I4HW64</accession>
<evidence type="ECO:0000256" key="4">
    <source>
        <dbReference type="ARBA" id="ARBA00022723"/>
    </source>
</evidence>
<feature type="domain" description="Ig-like" evidence="10">
    <location>
        <begin position="327"/>
        <end position="402"/>
    </location>
</feature>
<keyword evidence="5 9" id="KW-0732">Signal</keyword>
<feature type="domain" description="Ig-like" evidence="10">
    <location>
        <begin position="246"/>
        <end position="308"/>
    </location>
</feature>
<feature type="domain" description="Ig-like" evidence="10">
    <location>
        <begin position="416"/>
        <end position="479"/>
    </location>
</feature>
<dbReference type="AlphaFoldDB" id="A0A1I4HW64"/>
<dbReference type="Gene3D" id="2.60.40.3630">
    <property type="match status" value="4"/>
</dbReference>
<dbReference type="InterPro" id="IPR052052">
    <property type="entry name" value="Polysaccharide_Lyase_9"/>
</dbReference>
<evidence type="ECO:0000256" key="7">
    <source>
        <dbReference type="ARBA" id="ARBA00023239"/>
    </source>
</evidence>
<evidence type="ECO:0000256" key="2">
    <source>
        <dbReference type="ARBA" id="ARBA00004613"/>
    </source>
</evidence>
<dbReference type="GO" id="GO:0005576">
    <property type="term" value="C:extracellular region"/>
    <property type="evidence" value="ECO:0007669"/>
    <property type="project" value="UniProtKB-SubCell"/>
</dbReference>
<feature type="domain" description="Pectate disaccharide-lyase-like central Ig-like" evidence="12">
    <location>
        <begin position="805"/>
        <end position="886"/>
    </location>
</feature>
<feature type="chain" id="PRO_5039185820" evidence="9">
    <location>
        <begin position="26"/>
        <end position="1265"/>
    </location>
</feature>
<sequence length="1265" mass="139177">MNKSYSITISLLIFLLILVSASTSAQIFTLNSDWQASIFGNIGGDNKITSENFAIQELGTNKVRLMSANNRGKISSSSEGIAYYYQELKPDSNFILTAQATVKNFKVNNQVSFGIMLRDKVLINKSQKKDLGSALALGPLNSQKDIPKIGFYRTESGQHKLGKLVKGVVPSAGLTYQLKLKKFGNTYWLKFGQEEPVIINNFTAFNGKKLYAGLYTARNTDILFNNLQLKLLNKKIKKLQIISGITKRNYLPGEKLDLAGLKVKAFYRDGSSKILDSTDYIITGFDSSTLGEETVKVNYAGQIVDFRVRIKPLTATALKIKYFPALTNYHLGEKFNPDGLVVQAEFNHGYQNRILQKDEYKLKLVNSQKSLANYRFIKAGQVKIKIIYTAQPALSKVFTVSVNPAKLKALVVESDPVKQIYFPGEKIDLTGLRLYAEYSDGSHKRLTAADYQIGEFDTTKLGEQHLSLSYQDKKTQVPIKIKERELTGLKITSYPATTIRLAEDFSTSGLKVVKQYDNGDQEILPNDQYKIDSSALNNQQAGIYKIKIIPAAKNLASLTFPVTVQPQLDLKWRSINFGQSTSNEKDFIKETANQIEIASLNGGGKVATDHDGISYYYTVISANKNFKLEADIKVINYAKEPHDGQESFGIMARDAIGKAGDTGVFAANIVGVGGFSGGTKSKNGTQLFYRTGVKSPAGAGSNGLASLMLKAEKPGPENTYPKAEYHLSLAKTNSGYLASLNNNQQQLLFKPDLLEVQNEKIYLGFFAARVADIKVSNIKLNISNAATDAPQIIPPLKAVKPELEVLSLGRTANKSYQLVARANTAGTVKIKQGKDIIAAEKIVKADHKFGLLTKLKNNGSNNFTIIFLPDDRQKLTDYSRIIKNYTVIKKQYRSGKIIYAAPSGRENATGSKENPLDIDTALAFSMPGQKIVALPGHYIRSKALIIKKYNDGHPDARRYLTTNGGQAVFDFAKKSKGVILNANYWTIENIDVTNSAANEAGMVVGGNNNIVQQSRFYQNGDTGLQISRTDYRETRIEDWPANNLIFNCISFNNADPSNNNADGFAAKLTSGRGNIFRSCISHNNIDDGWDLYTKVGTGAIGKVVIDNCLAYNNGFLTDGTVGNGDKNGFKLGGEGVNVAHLITNSVAFGNGAAGFTSNSNPGVRAVNNLAFNNQGGNIVFNTYGEIEKEFIIESFISLANRKIAADVYPESETSAFNFFFNGQESINSQNNQYKGSSVQVLEDRIIEQQNKSTALSFKELFRLIK</sequence>
<evidence type="ECO:0000259" key="10">
    <source>
        <dbReference type="Pfam" id="PF07523"/>
    </source>
</evidence>
<evidence type="ECO:0000256" key="6">
    <source>
        <dbReference type="ARBA" id="ARBA00022837"/>
    </source>
</evidence>
<dbReference type="Pfam" id="PF25849">
    <property type="entry name" value="PelX_N"/>
    <property type="match status" value="2"/>
</dbReference>
<feature type="domain" description="Ig-like" evidence="10">
    <location>
        <begin position="495"/>
        <end position="564"/>
    </location>
</feature>
<dbReference type="SUPFAM" id="SSF51126">
    <property type="entry name" value="Pectin lyase-like"/>
    <property type="match status" value="1"/>
</dbReference>
<evidence type="ECO:0000256" key="1">
    <source>
        <dbReference type="ARBA" id="ARBA00001913"/>
    </source>
</evidence>
<dbReference type="SMART" id="SM00710">
    <property type="entry name" value="PbH1"/>
    <property type="match status" value="8"/>
</dbReference>
<dbReference type="Pfam" id="PF25850">
    <property type="entry name" value="PelX_Ig"/>
    <property type="match status" value="1"/>
</dbReference>
<dbReference type="PANTHER" id="PTHR40088:SF1">
    <property type="entry name" value="PECTATE LYASE PEL9"/>
    <property type="match status" value="1"/>
</dbReference>
<dbReference type="GO" id="GO:0016837">
    <property type="term" value="F:carbon-oxygen lyase activity, acting on polysaccharides"/>
    <property type="evidence" value="ECO:0007669"/>
    <property type="project" value="TreeGrafter"/>
</dbReference>
<evidence type="ECO:0000313" key="14">
    <source>
        <dbReference type="Proteomes" id="UP000199006"/>
    </source>
</evidence>
<evidence type="ECO:0000256" key="8">
    <source>
        <dbReference type="ARBA" id="ARBA00038263"/>
    </source>
</evidence>
<comment type="subcellular location">
    <subcellularLocation>
        <location evidence="2">Secreted</location>
    </subcellularLocation>
</comment>
<comment type="similarity">
    <text evidence="8">Belongs to the polysaccharide lyase 9 family.</text>
</comment>
<dbReference type="Gene3D" id="2.160.20.10">
    <property type="entry name" value="Single-stranded right-handed beta-helix, Pectin lyase-like"/>
    <property type="match status" value="1"/>
</dbReference>
<dbReference type="InterPro" id="IPR058953">
    <property type="entry name" value="PelX-like_N"/>
</dbReference>
<feature type="domain" description="Pectate disaccharide-lyase-like N-terminal" evidence="11">
    <location>
        <begin position="36"/>
        <end position="127"/>
    </location>
</feature>
<dbReference type="InterPro" id="IPR011050">
    <property type="entry name" value="Pectin_lyase_fold/virulence"/>
</dbReference>
<keyword evidence="6" id="KW-0106">Calcium</keyword>
<comment type="cofactor">
    <cofactor evidence="1">
        <name>Ca(2+)</name>
        <dbReference type="ChEBI" id="CHEBI:29108"/>
    </cofactor>
</comment>
<evidence type="ECO:0000256" key="5">
    <source>
        <dbReference type="ARBA" id="ARBA00022729"/>
    </source>
</evidence>
<dbReference type="STRING" id="29563.SAMN02983006_01198"/>
<protein>
    <submittedName>
        <fullName evidence="13">Ig-like domain (Group 3)</fullName>
    </submittedName>
</protein>
<proteinExistence type="inferred from homology"/>
<reference evidence="13 14" key="1">
    <citation type="submission" date="2016-10" db="EMBL/GenBank/DDBJ databases">
        <authorList>
            <person name="de Groot N.N."/>
        </authorList>
    </citation>
    <scope>NUCLEOTIDE SEQUENCE [LARGE SCALE GENOMIC DNA]</scope>
    <source>
        <strain evidence="13 14">ATCC 51327</strain>
    </source>
</reference>
<evidence type="ECO:0000259" key="12">
    <source>
        <dbReference type="Pfam" id="PF25850"/>
    </source>
</evidence>
<dbReference type="Proteomes" id="UP000199006">
    <property type="component" value="Unassembled WGS sequence"/>
</dbReference>
<dbReference type="EMBL" id="FOTI01000013">
    <property type="protein sequence ID" value="SFL45881.1"/>
    <property type="molecule type" value="Genomic_DNA"/>
</dbReference>
<gene>
    <name evidence="13" type="ORF">SAMN02983006_01198</name>
</gene>
<evidence type="ECO:0000256" key="9">
    <source>
        <dbReference type="SAM" id="SignalP"/>
    </source>
</evidence>
<keyword evidence="3" id="KW-0964">Secreted</keyword>
<name>A0A1I4HW64_9FIRM</name>